<keyword evidence="1" id="KW-0812">Transmembrane</keyword>
<keyword evidence="1" id="KW-0472">Membrane</keyword>
<keyword evidence="1" id="KW-1133">Transmembrane helix</keyword>
<feature type="transmembrane region" description="Helical" evidence="1">
    <location>
        <begin position="127"/>
        <end position="148"/>
    </location>
</feature>
<reference evidence="3" key="1">
    <citation type="submission" date="2018-02" db="EMBL/GenBank/DDBJ databases">
        <authorList>
            <person name="Holder M.E."/>
            <person name="Ajami N.J."/>
            <person name="Petrosino J.F."/>
        </authorList>
    </citation>
    <scope>NUCLEOTIDE SEQUENCE [LARGE SCALE GENOMIC DNA]</scope>
    <source>
        <strain evidence="3">CCUG 47132</strain>
    </source>
</reference>
<feature type="transmembrane region" description="Helical" evidence="1">
    <location>
        <begin position="160"/>
        <end position="178"/>
    </location>
</feature>
<dbReference type="InterPro" id="IPR021683">
    <property type="entry name" value="DUF3267"/>
</dbReference>
<name>A0A2S0L307_9FIRM</name>
<organism evidence="2 3">
    <name type="scientific">Mogibacterium diversum</name>
    <dbReference type="NCBI Taxonomy" id="114527"/>
    <lineage>
        <taxon>Bacteria</taxon>
        <taxon>Bacillati</taxon>
        <taxon>Bacillota</taxon>
        <taxon>Clostridia</taxon>
        <taxon>Peptostreptococcales</taxon>
        <taxon>Anaerovoracaceae</taxon>
        <taxon>Mogibacterium</taxon>
    </lineage>
</organism>
<keyword evidence="3" id="KW-1185">Reference proteome</keyword>
<dbReference type="Proteomes" id="UP000237883">
    <property type="component" value="Chromosome"/>
</dbReference>
<accession>A0A2S0L307</accession>
<dbReference type="OrthoDB" id="2965733at2"/>
<protein>
    <recommendedName>
        <fullName evidence="4">DUF3267 domain-containing protein</fullName>
    </recommendedName>
</protein>
<dbReference type="GeneID" id="78390927"/>
<sequence>MYKFLNKHKLIKDLHNLEEANLPDNAVMFKESKDVEALIPKCLLLAIVVTIIFVTISKVISDIQGVPYIGADYFTLDIVALWIIQAILHEYIHAVCYGKNADVKIYISLSNGVLACHSTKPLEKKRFILMSIAPTLIFAVIPYIFWAVFFVNMGDIGTKVLSYCAFPFIFGVGDYINIVNTIRQVPKGGFVVNSGFHSYWFHHKE</sequence>
<dbReference type="RefSeq" id="WP_106056564.1">
    <property type="nucleotide sequence ID" value="NZ_CP027228.1"/>
</dbReference>
<dbReference type="AlphaFoldDB" id="A0A2S0L307"/>
<evidence type="ECO:0008006" key="4">
    <source>
        <dbReference type="Google" id="ProtNLM"/>
    </source>
</evidence>
<dbReference type="EMBL" id="CP027228">
    <property type="protein sequence ID" value="AVM47614.1"/>
    <property type="molecule type" value="Genomic_DNA"/>
</dbReference>
<feature type="transmembrane region" description="Helical" evidence="1">
    <location>
        <begin position="38"/>
        <end position="60"/>
    </location>
</feature>
<dbReference type="Pfam" id="PF11667">
    <property type="entry name" value="DUF3267"/>
    <property type="match status" value="1"/>
</dbReference>
<evidence type="ECO:0000313" key="3">
    <source>
        <dbReference type="Proteomes" id="UP000237883"/>
    </source>
</evidence>
<gene>
    <name evidence="2" type="ORF">C5Q96_01505</name>
</gene>
<dbReference type="KEGG" id="mdv:C5Q96_01505"/>
<evidence type="ECO:0000313" key="2">
    <source>
        <dbReference type="EMBL" id="AVM47614.1"/>
    </source>
</evidence>
<proteinExistence type="predicted"/>
<evidence type="ECO:0000256" key="1">
    <source>
        <dbReference type="SAM" id="Phobius"/>
    </source>
</evidence>